<dbReference type="PANTHER" id="PTHR30572">
    <property type="entry name" value="MEMBRANE COMPONENT OF TRANSPORTER-RELATED"/>
    <property type="match status" value="1"/>
</dbReference>
<feature type="transmembrane region" description="Helical" evidence="8">
    <location>
        <begin position="383"/>
        <end position="407"/>
    </location>
</feature>
<dbReference type="PANTHER" id="PTHR30572:SF4">
    <property type="entry name" value="ABC TRANSPORTER PERMEASE YTRF"/>
    <property type="match status" value="1"/>
</dbReference>
<feature type="transmembrane region" description="Helical" evidence="8">
    <location>
        <begin position="330"/>
        <end position="362"/>
    </location>
</feature>
<evidence type="ECO:0000256" key="6">
    <source>
        <dbReference type="ARBA" id="ARBA00038076"/>
    </source>
</evidence>
<evidence type="ECO:0000256" key="4">
    <source>
        <dbReference type="ARBA" id="ARBA00022989"/>
    </source>
</evidence>
<keyword evidence="4 8" id="KW-1133">Transmembrane helix</keyword>
<feature type="domain" description="MacB-like periplasmic core" evidence="10">
    <location>
        <begin position="21"/>
        <end position="173"/>
    </location>
</feature>
<feature type="region of interest" description="Disordered" evidence="7">
    <location>
        <begin position="205"/>
        <end position="224"/>
    </location>
</feature>
<protein>
    <recommendedName>
        <fullName evidence="13">Efflux ABC transporter, permease protein</fullName>
    </recommendedName>
</protein>
<evidence type="ECO:0000256" key="2">
    <source>
        <dbReference type="ARBA" id="ARBA00022475"/>
    </source>
</evidence>
<name>A0A2J8B416_9FIRM</name>
<dbReference type="InterPro" id="IPR025857">
    <property type="entry name" value="MacB_PCD"/>
</dbReference>
<proteinExistence type="inferred from homology"/>
<dbReference type="AlphaFoldDB" id="A0A2J8B416"/>
<dbReference type="Pfam" id="PF02687">
    <property type="entry name" value="FtsX"/>
    <property type="match status" value="1"/>
</dbReference>
<evidence type="ECO:0000259" key="9">
    <source>
        <dbReference type="Pfam" id="PF02687"/>
    </source>
</evidence>
<comment type="caution">
    <text evidence="11">The sequence shown here is derived from an EMBL/GenBank/DDBJ whole genome shotgun (WGS) entry which is preliminary data.</text>
</comment>
<feature type="domain" description="ABC3 transporter permease C-terminal" evidence="9">
    <location>
        <begin position="342"/>
        <end position="468"/>
    </location>
</feature>
<dbReference type="EMBL" id="NBZD01000001">
    <property type="protein sequence ID" value="PNH19495.1"/>
    <property type="molecule type" value="Genomic_DNA"/>
</dbReference>
<evidence type="ECO:0000256" key="1">
    <source>
        <dbReference type="ARBA" id="ARBA00004651"/>
    </source>
</evidence>
<evidence type="ECO:0000256" key="7">
    <source>
        <dbReference type="SAM" id="MobiDB-lite"/>
    </source>
</evidence>
<feature type="compositionally biased region" description="Basic and acidic residues" evidence="7">
    <location>
        <begin position="205"/>
        <end position="219"/>
    </location>
</feature>
<dbReference type="GO" id="GO:0022857">
    <property type="term" value="F:transmembrane transporter activity"/>
    <property type="evidence" value="ECO:0007669"/>
    <property type="project" value="TreeGrafter"/>
</dbReference>
<keyword evidence="2" id="KW-1003">Cell membrane</keyword>
<evidence type="ECO:0000313" key="12">
    <source>
        <dbReference type="Proteomes" id="UP000236394"/>
    </source>
</evidence>
<dbReference type="GO" id="GO:0005886">
    <property type="term" value="C:plasma membrane"/>
    <property type="evidence" value="ECO:0007669"/>
    <property type="project" value="UniProtKB-SubCell"/>
</dbReference>
<evidence type="ECO:0000313" key="11">
    <source>
        <dbReference type="EMBL" id="PNH19495.1"/>
    </source>
</evidence>
<dbReference type="Pfam" id="PF12704">
    <property type="entry name" value="MacB_PCD"/>
    <property type="match status" value="1"/>
</dbReference>
<feature type="transmembrane region" description="Helical" evidence="8">
    <location>
        <begin position="21"/>
        <end position="45"/>
    </location>
</feature>
<gene>
    <name evidence="11" type="ORF">B7R76_01005</name>
</gene>
<evidence type="ECO:0008006" key="13">
    <source>
        <dbReference type="Google" id="ProtNLM"/>
    </source>
</evidence>
<keyword evidence="3 8" id="KW-0812">Transmembrane</keyword>
<dbReference type="InterPro" id="IPR003838">
    <property type="entry name" value="ABC3_permease_C"/>
</dbReference>
<dbReference type="Proteomes" id="UP000236394">
    <property type="component" value="Unassembled WGS sequence"/>
</dbReference>
<sequence>MRFSDILKQCFFNMWRRKVRTILAVLGVFIGVFSILATVSIGLAITYTLDNSIENIDGIRVIKVFGFENGNKGDGRMAMRGRGQNGEKMDDNLIMRIKQIPGVGEVTPAFTLSGAVQIKSKKTYSSLDAVDLKILPYMGLKVTPEEIAAAEKNGVFLKGSFITQQILGKQIEFDEKGHPTQPKLTPEEEEMYAHEMLVHSFDYSKIDNGRGNRRSRDSEAESDTPKLVFPETKFKIQKIFPKYDYDQTGYVSIKAGLQAFQEFARKNPANANKVKEFAYEYSEYKKNHSYTNLMVGVDKVDQVKLVLTKLKDMGLSVFNPINMFDEMRKVFMWVQLVLGGLGGISLLVATIGITNTTIMTIYERTKEIGIMKVIGANLKDIRNLFLFESGMIGFTGGFFGSVVAVILSNLANFIMRDSGLFNFASATDETVQVVSYIPAWLVIAALVISTSVGLIAGYFPSRRAMKMSALESLRSE</sequence>
<dbReference type="RefSeq" id="WP_102892208.1">
    <property type="nucleotide sequence ID" value="NZ_NBZD01000001.1"/>
</dbReference>
<keyword evidence="5 8" id="KW-0472">Membrane</keyword>
<accession>A0A2J8B416</accession>
<evidence type="ECO:0000256" key="8">
    <source>
        <dbReference type="SAM" id="Phobius"/>
    </source>
</evidence>
<evidence type="ECO:0000256" key="5">
    <source>
        <dbReference type="ARBA" id="ARBA00023136"/>
    </source>
</evidence>
<reference evidence="12" key="1">
    <citation type="submission" date="2017-04" db="EMBL/GenBank/DDBJ databases">
        <authorList>
            <person name="Bumgarner R.E."/>
            <person name="Fredricks D.N."/>
            <person name="Srinivasan S."/>
        </authorList>
    </citation>
    <scope>NUCLEOTIDE SEQUENCE [LARGE SCALE GENOMIC DNA]</scope>
    <source>
        <strain evidence="12">KA00405</strain>
    </source>
</reference>
<comment type="similarity">
    <text evidence="6">Belongs to the ABC-4 integral membrane protein family.</text>
</comment>
<evidence type="ECO:0000256" key="3">
    <source>
        <dbReference type="ARBA" id="ARBA00022692"/>
    </source>
</evidence>
<feature type="transmembrane region" description="Helical" evidence="8">
    <location>
        <begin position="437"/>
        <end position="459"/>
    </location>
</feature>
<evidence type="ECO:0000259" key="10">
    <source>
        <dbReference type="Pfam" id="PF12704"/>
    </source>
</evidence>
<dbReference type="InterPro" id="IPR050250">
    <property type="entry name" value="Macrolide_Exporter_MacB"/>
</dbReference>
<comment type="subcellular location">
    <subcellularLocation>
        <location evidence="1">Cell membrane</location>
        <topology evidence="1">Multi-pass membrane protein</topology>
    </subcellularLocation>
</comment>
<organism evidence="11 12">
    <name type="scientific">Mageeibacillus indolicus</name>
    <dbReference type="NCBI Taxonomy" id="884684"/>
    <lineage>
        <taxon>Bacteria</taxon>
        <taxon>Bacillati</taxon>
        <taxon>Bacillota</taxon>
        <taxon>Clostridia</taxon>
        <taxon>Eubacteriales</taxon>
        <taxon>Oscillospiraceae</taxon>
        <taxon>Mageeibacillus</taxon>
    </lineage>
</organism>